<evidence type="ECO:0000256" key="1">
    <source>
        <dbReference type="ARBA" id="ARBA00005711"/>
    </source>
</evidence>
<comment type="caution">
    <text evidence="5">The sequence shown here is derived from an EMBL/GenBank/DDBJ whole genome shotgun (WGS) entry which is preliminary data.</text>
</comment>
<gene>
    <name evidence="5" type="ORF">ILEXP_LOCUS34901</name>
</gene>
<dbReference type="AlphaFoldDB" id="A0ABC8TDZ3"/>
<evidence type="ECO:0000256" key="3">
    <source>
        <dbReference type="SAM" id="MobiDB-lite"/>
    </source>
</evidence>
<dbReference type="InterPro" id="IPR005516">
    <property type="entry name" value="Remorin_C"/>
</dbReference>
<protein>
    <recommendedName>
        <fullName evidence="4">Remorin C-terminal domain-containing protein</fullName>
    </recommendedName>
</protein>
<feature type="compositionally biased region" description="Polar residues" evidence="3">
    <location>
        <begin position="132"/>
        <end position="148"/>
    </location>
</feature>
<evidence type="ECO:0000259" key="4">
    <source>
        <dbReference type="Pfam" id="PF03763"/>
    </source>
</evidence>
<keyword evidence="2" id="KW-0175">Coiled coil</keyword>
<feature type="region of interest" description="Disordered" evidence="3">
    <location>
        <begin position="127"/>
        <end position="168"/>
    </location>
</feature>
<dbReference type="Proteomes" id="UP001642360">
    <property type="component" value="Unassembled WGS sequence"/>
</dbReference>
<feature type="domain" description="Remorin C-terminal" evidence="4">
    <location>
        <begin position="164"/>
        <end position="266"/>
    </location>
</feature>
<dbReference type="Pfam" id="PF03763">
    <property type="entry name" value="Remorin_C"/>
    <property type="match status" value="1"/>
</dbReference>
<comment type="similarity">
    <text evidence="1">Belongs to the remorin family.</text>
</comment>
<sequence>MKQLKQTMMLSFAERNKSPNWLQRRFSGQTGRDYDISDSVEYPTAVAAAAFAVKLLEESNIPDQRKTGGGLDTSMTKTKSKSEEITHASESRRRSRRFSELGTSIYPAPAIRKTPTFADKLFDRTASRKTESQVPNPELPSTKQSTFSPAEIKRQSSTKPGGNESEADAWEKAEMAKIKEKYEKLAARILAWENERKTKATTRLSKTEAELDRKRAKALRQYRSKIESIDHISGGARAQAEENQRNEEFKVKEKANKIRLTGRFPATCFCF</sequence>
<dbReference type="PANTHER" id="PTHR31471:SF51">
    <property type="entry name" value="REMORIN FAMILY PROTEIN"/>
    <property type="match status" value="1"/>
</dbReference>
<feature type="region of interest" description="Disordered" evidence="3">
    <location>
        <begin position="63"/>
        <end position="103"/>
    </location>
</feature>
<accession>A0ABC8TDZ3</accession>
<feature type="compositionally biased region" description="Basic and acidic residues" evidence="3">
    <location>
        <begin position="80"/>
        <end position="92"/>
    </location>
</feature>
<dbReference type="PANTHER" id="PTHR31471">
    <property type="entry name" value="OS02G0116800 PROTEIN"/>
    <property type="match status" value="1"/>
</dbReference>
<organism evidence="5 6">
    <name type="scientific">Ilex paraguariensis</name>
    <name type="common">yerba mate</name>
    <dbReference type="NCBI Taxonomy" id="185542"/>
    <lineage>
        <taxon>Eukaryota</taxon>
        <taxon>Viridiplantae</taxon>
        <taxon>Streptophyta</taxon>
        <taxon>Embryophyta</taxon>
        <taxon>Tracheophyta</taxon>
        <taxon>Spermatophyta</taxon>
        <taxon>Magnoliopsida</taxon>
        <taxon>eudicotyledons</taxon>
        <taxon>Gunneridae</taxon>
        <taxon>Pentapetalae</taxon>
        <taxon>asterids</taxon>
        <taxon>campanulids</taxon>
        <taxon>Aquifoliales</taxon>
        <taxon>Aquifoliaceae</taxon>
        <taxon>Ilex</taxon>
    </lineage>
</organism>
<evidence type="ECO:0000313" key="6">
    <source>
        <dbReference type="Proteomes" id="UP001642360"/>
    </source>
</evidence>
<feature type="coiled-coil region" evidence="2">
    <location>
        <begin position="175"/>
        <end position="217"/>
    </location>
</feature>
<name>A0ABC8TDZ3_9AQUA</name>
<keyword evidence="6" id="KW-1185">Reference proteome</keyword>
<reference evidence="5 6" key="1">
    <citation type="submission" date="2024-02" db="EMBL/GenBank/DDBJ databases">
        <authorList>
            <person name="Vignale AGUSTIN F."/>
            <person name="Sosa J E."/>
            <person name="Modenutti C."/>
        </authorList>
    </citation>
    <scope>NUCLEOTIDE SEQUENCE [LARGE SCALE GENOMIC DNA]</scope>
</reference>
<proteinExistence type="inferred from homology"/>
<evidence type="ECO:0000313" key="5">
    <source>
        <dbReference type="EMBL" id="CAK9165730.1"/>
    </source>
</evidence>
<dbReference type="EMBL" id="CAUOFW020004448">
    <property type="protein sequence ID" value="CAK9165730.1"/>
    <property type="molecule type" value="Genomic_DNA"/>
</dbReference>
<evidence type="ECO:0000256" key="2">
    <source>
        <dbReference type="SAM" id="Coils"/>
    </source>
</evidence>